<dbReference type="EMBL" id="BART01000991">
    <property type="protein sequence ID" value="GAG60084.1"/>
    <property type="molecule type" value="Genomic_DNA"/>
</dbReference>
<gene>
    <name evidence="2" type="ORF">S01H4_03887</name>
</gene>
<evidence type="ECO:0000259" key="1">
    <source>
        <dbReference type="Pfam" id="PF02464"/>
    </source>
</evidence>
<name>X0YU20_9ZZZZ</name>
<dbReference type="Pfam" id="PF02464">
    <property type="entry name" value="CinA"/>
    <property type="match status" value="1"/>
</dbReference>
<dbReference type="InterPro" id="IPR008136">
    <property type="entry name" value="CinA_C"/>
</dbReference>
<reference evidence="2" key="1">
    <citation type="journal article" date="2014" name="Front. Microbiol.">
        <title>High frequency of phylogenetically diverse reductive dehalogenase-homologous genes in deep subseafloor sedimentary metagenomes.</title>
        <authorList>
            <person name="Kawai M."/>
            <person name="Futagami T."/>
            <person name="Toyoda A."/>
            <person name="Takaki Y."/>
            <person name="Nishi S."/>
            <person name="Hori S."/>
            <person name="Arai W."/>
            <person name="Tsubouchi T."/>
            <person name="Morono Y."/>
            <person name="Uchiyama I."/>
            <person name="Ito T."/>
            <person name="Fujiyama A."/>
            <person name="Inagaki F."/>
            <person name="Takami H."/>
        </authorList>
    </citation>
    <scope>NUCLEOTIDE SEQUENCE</scope>
    <source>
        <strain evidence="2">Expedition CK06-06</strain>
    </source>
</reference>
<accession>X0YU20</accession>
<evidence type="ECO:0000313" key="2">
    <source>
        <dbReference type="EMBL" id="GAG60084.1"/>
    </source>
</evidence>
<proteinExistence type="predicted"/>
<sequence length="160" mass="17550">MNSSLLSLASIVQELMLKKGLTLSIAESCTGGLISSILTKLPECSKYFKGSIVCYSHYSKESILNINKNILEKYGTISSEVSLEMAKKTKEVFDSDIGLSATGVAGPSSEENKPVGLVYISLYSDNFSKTKELNLIRTREEIQLKAAQAALNMLRLYLLK</sequence>
<organism evidence="2">
    <name type="scientific">marine sediment metagenome</name>
    <dbReference type="NCBI Taxonomy" id="412755"/>
    <lineage>
        <taxon>unclassified sequences</taxon>
        <taxon>metagenomes</taxon>
        <taxon>ecological metagenomes</taxon>
    </lineage>
</organism>
<comment type="caution">
    <text evidence="2">The sequence shown here is derived from an EMBL/GenBank/DDBJ whole genome shotgun (WGS) entry which is preliminary data.</text>
</comment>
<feature type="domain" description="CinA C-terminal" evidence="1">
    <location>
        <begin position="7"/>
        <end position="157"/>
    </location>
</feature>
<dbReference type="NCBIfam" id="TIGR00199">
    <property type="entry name" value="PncC_domain"/>
    <property type="match status" value="1"/>
</dbReference>
<dbReference type="AlphaFoldDB" id="X0YU20"/>
<protein>
    <recommendedName>
        <fullName evidence="1">CinA C-terminal domain-containing protein</fullName>
    </recommendedName>
</protein>
<dbReference type="Gene3D" id="3.90.950.20">
    <property type="entry name" value="CinA-like"/>
    <property type="match status" value="1"/>
</dbReference>
<dbReference type="SUPFAM" id="SSF142433">
    <property type="entry name" value="CinA-like"/>
    <property type="match status" value="1"/>
</dbReference>
<dbReference type="InterPro" id="IPR036653">
    <property type="entry name" value="CinA-like_C"/>
</dbReference>